<dbReference type="InterPro" id="IPR009057">
    <property type="entry name" value="Homeodomain-like_sf"/>
</dbReference>
<name>A0AAJ5QZD3_9ENTR</name>
<dbReference type="SUPFAM" id="SSF46689">
    <property type="entry name" value="Homeodomain-like"/>
    <property type="match status" value="1"/>
</dbReference>
<feature type="DNA-binding region" description="H-T-H motif" evidence="4">
    <location>
        <begin position="31"/>
        <end position="50"/>
    </location>
</feature>
<evidence type="ECO:0000259" key="5">
    <source>
        <dbReference type="PROSITE" id="PS50977"/>
    </source>
</evidence>
<dbReference type="InterPro" id="IPR039536">
    <property type="entry name" value="TetR_C_Proteobacteria"/>
</dbReference>
<keyword evidence="1" id="KW-0805">Transcription regulation</keyword>
<dbReference type="Gene3D" id="1.10.357.10">
    <property type="entry name" value="Tetracycline Repressor, domain 2"/>
    <property type="match status" value="1"/>
</dbReference>
<dbReference type="Pfam" id="PF00440">
    <property type="entry name" value="TetR_N"/>
    <property type="match status" value="1"/>
</dbReference>
<accession>A0AAJ5QZD3</accession>
<dbReference type="EMBL" id="CP112887">
    <property type="protein sequence ID" value="WBW63209.1"/>
    <property type="molecule type" value="Genomic_DNA"/>
</dbReference>
<dbReference type="PANTHER" id="PTHR30055">
    <property type="entry name" value="HTH-TYPE TRANSCRIPTIONAL REGULATOR RUTR"/>
    <property type="match status" value="1"/>
</dbReference>
<keyword evidence="7" id="KW-1185">Reference proteome</keyword>
<evidence type="ECO:0000256" key="4">
    <source>
        <dbReference type="PROSITE-ProRule" id="PRU00335"/>
    </source>
</evidence>
<evidence type="ECO:0000256" key="3">
    <source>
        <dbReference type="ARBA" id="ARBA00023163"/>
    </source>
</evidence>
<dbReference type="AlphaFoldDB" id="A0AAJ5QZD3"/>
<dbReference type="Pfam" id="PF14246">
    <property type="entry name" value="TetR_C_7"/>
    <property type="match status" value="1"/>
</dbReference>
<dbReference type="PROSITE" id="PS50977">
    <property type="entry name" value="HTH_TETR_2"/>
    <property type="match status" value="1"/>
</dbReference>
<proteinExistence type="predicted"/>
<evidence type="ECO:0000313" key="6">
    <source>
        <dbReference type="EMBL" id="WBW63209.1"/>
    </source>
</evidence>
<keyword evidence="3" id="KW-0804">Transcription</keyword>
<dbReference type="InterPro" id="IPR050109">
    <property type="entry name" value="HTH-type_TetR-like_transc_reg"/>
</dbReference>
<dbReference type="Proteomes" id="UP001210130">
    <property type="component" value="Chromosome"/>
</dbReference>
<evidence type="ECO:0000313" key="7">
    <source>
        <dbReference type="Proteomes" id="UP001210130"/>
    </source>
</evidence>
<feature type="domain" description="HTH tetR-type" evidence="5">
    <location>
        <begin position="8"/>
        <end position="68"/>
    </location>
</feature>
<organism evidence="6 7">
    <name type="scientific">Klebsiella electrica</name>
    <dbReference type="NCBI Taxonomy" id="1259973"/>
    <lineage>
        <taxon>Bacteria</taxon>
        <taxon>Pseudomonadati</taxon>
        <taxon>Pseudomonadota</taxon>
        <taxon>Gammaproteobacteria</taxon>
        <taxon>Enterobacterales</taxon>
        <taxon>Enterobacteriaceae</taxon>
        <taxon>Klebsiella/Raoultella group</taxon>
        <taxon>Klebsiella</taxon>
    </lineage>
</organism>
<reference evidence="6 7" key="1">
    <citation type="journal article" date="2023" name="Microbiol. Resour. Announc.">
        <title>Complete Genome Sequence of the First Colistin-Resistant Raoultella electrica Strain.</title>
        <authorList>
            <person name="Aldeia C."/>
            <person name="Campos-Madueno E.I."/>
            <person name="Sendi P."/>
            <person name="Endimiani A."/>
        </authorList>
    </citation>
    <scope>NUCLEOTIDE SEQUENCE [LARGE SCALE GENOMIC DNA]</scope>
    <source>
        <strain evidence="6 7">S2-IND-01-C</strain>
    </source>
</reference>
<gene>
    <name evidence="6" type="ORF">OR613_10065</name>
</gene>
<evidence type="ECO:0000256" key="1">
    <source>
        <dbReference type="ARBA" id="ARBA00023015"/>
    </source>
</evidence>
<dbReference type="InterPro" id="IPR001647">
    <property type="entry name" value="HTH_TetR"/>
</dbReference>
<dbReference type="GO" id="GO:0000976">
    <property type="term" value="F:transcription cis-regulatory region binding"/>
    <property type="evidence" value="ECO:0007669"/>
    <property type="project" value="TreeGrafter"/>
</dbReference>
<protein>
    <submittedName>
        <fullName evidence="6">TetR/AcrR family transcriptional regulator</fullName>
    </submittedName>
</protein>
<dbReference type="PANTHER" id="PTHR30055:SF234">
    <property type="entry name" value="HTH-TYPE TRANSCRIPTIONAL REGULATOR BETI"/>
    <property type="match status" value="1"/>
</dbReference>
<sequence>MSECDNRSQIPAKLLACAKTEFFANGYASANVGNIATACGMSKKTIYKYVASKEELFFVVVAEALSHPRASLDKISPHQEHVVRLEAYLEAFSTLALSIDGVTSYRLIMSEGIRFPTLARTYVNTVRDLGIRPLVDELVLYCESRQIKLENPMNAAEMLISMVIAEPLRDATLGLIPLPDKSEIRQRVVESMKIFLHGI</sequence>
<dbReference type="PRINTS" id="PR00455">
    <property type="entry name" value="HTHTETR"/>
</dbReference>
<evidence type="ECO:0000256" key="2">
    <source>
        <dbReference type="ARBA" id="ARBA00023125"/>
    </source>
</evidence>
<dbReference type="GO" id="GO:0003700">
    <property type="term" value="F:DNA-binding transcription factor activity"/>
    <property type="evidence" value="ECO:0007669"/>
    <property type="project" value="TreeGrafter"/>
</dbReference>
<dbReference type="RefSeq" id="WP_131047865.1">
    <property type="nucleotide sequence ID" value="NZ_CP112887.1"/>
</dbReference>
<keyword evidence="2 4" id="KW-0238">DNA-binding</keyword>